<evidence type="ECO:0000256" key="8">
    <source>
        <dbReference type="SAM" id="Phobius"/>
    </source>
</evidence>
<dbReference type="AlphaFoldDB" id="A0AAF0DJ04"/>
<dbReference type="PROSITE" id="PS50222">
    <property type="entry name" value="EF_HAND_2"/>
    <property type="match status" value="2"/>
</dbReference>
<feature type="transmembrane region" description="Helical" evidence="8">
    <location>
        <begin position="20"/>
        <end position="41"/>
    </location>
</feature>
<protein>
    <recommendedName>
        <fullName evidence="13">EF hand domain-containing protein</fullName>
    </recommendedName>
</protein>
<dbReference type="GO" id="GO:0008270">
    <property type="term" value="F:zinc ion binding"/>
    <property type="evidence" value="ECO:0007669"/>
    <property type="project" value="UniProtKB-KW"/>
</dbReference>
<feature type="region of interest" description="Disordered" evidence="7">
    <location>
        <begin position="830"/>
        <end position="964"/>
    </location>
</feature>
<evidence type="ECO:0000256" key="6">
    <source>
        <dbReference type="PROSITE-ProRule" id="PRU00228"/>
    </source>
</evidence>
<dbReference type="PROSITE" id="PS50135">
    <property type="entry name" value="ZF_ZZ_2"/>
    <property type="match status" value="1"/>
</dbReference>
<keyword evidence="8" id="KW-0472">Membrane</keyword>
<feature type="region of interest" description="Disordered" evidence="7">
    <location>
        <begin position="715"/>
        <end position="759"/>
    </location>
</feature>
<dbReference type="SMART" id="SM00291">
    <property type="entry name" value="ZnF_ZZ"/>
    <property type="match status" value="1"/>
</dbReference>
<evidence type="ECO:0008006" key="13">
    <source>
        <dbReference type="Google" id="ProtNLM"/>
    </source>
</evidence>
<dbReference type="Pfam" id="PF00569">
    <property type="entry name" value="ZZ"/>
    <property type="match status" value="1"/>
</dbReference>
<dbReference type="InterPro" id="IPR000433">
    <property type="entry name" value="Znf_ZZ"/>
</dbReference>
<feature type="region of interest" description="Disordered" evidence="7">
    <location>
        <begin position="998"/>
        <end position="1019"/>
    </location>
</feature>
<dbReference type="InterPro" id="IPR011992">
    <property type="entry name" value="EF-hand-dom_pair"/>
</dbReference>
<dbReference type="Proteomes" id="UP001219355">
    <property type="component" value="Chromosome 3"/>
</dbReference>
<dbReference type="SMART" id="SM00054">
    <property type="entry name" value="EFh"/>
    <property type="match status" value="2"/>
</dbReference>
<name>A0AAF0DJ04_9EURO</name>
<dbReference type="InterPro" id="IPR002048">
    <property type="entry name" value="EF_hand_dom"/>
</dbReference>
<dbReference type="InterPro" id="IPR043145">
    <property type="entry name" value="Znf_ZZ_sf"/>
</dbReference>
<dbReference type="Gene3D" id="3.30.60.90">
    <property type="match status" value="1"/>
</dbReference>
<evidence type="ECO:0000256" key="2">
    <source>
        <dbReference type="ARBA" id="ARBA00022737"/>
    </source>
</evidence>
<feature type="compositionally biased region" description="Basic residues" evidence="7">
    <location>
        <begin position="51"/>
        <end position="65"/>
    </location>
</feature>
<dbReference type="EMBL" id="CP120629">
    <property type="protein sequence ID" value="WEW59679.1"/>
    <property type="molecule type" value="Genomic_DNA"/>
</dbReference>
<dbReference type="PROSITE" id="PS01357">
    <property type="entry name" value="ZF_ZZ_1"/>
    <property type="match status" value="1"/>
</dbReference>
<dbReference type="GO" id="GO:0005509">
    <property type="term" value="F:calcium ion binding"/>
    <property type="evidence" value="ECO:0007669"/>
    <property type="project" value="InterPro"/>
</dbReference>
<organism evidence="11 12">
    <name type="scientific">Emydomyces testavorans</name>
    <dbReference type="NCBI Taxonomy" id="2070801"/>
    <lineage>
        <taxon>Eukaryota</taxon>
        <taxon>Fungi</taxon>
        <taxon>Dikarya</taxon>
        <taxon>Ascomycota</taxon>
        <taxon>Pezizomycotina</taxon>
        <taxon>Eurotiomycetes</taxon>
        <taxon>Eurotiomycetidae</taxon>
        <taxon>Onygenales</taxon>
        <taxon>Nannizziopsiaceae</taxon>
        <taxon>Emydomyces</taxon>
    </lineage>
</organism>
<dbReference type="PANTHER" id="PTHR23055">
    <property type="entry name" value="CALCIUM BINDING PROTEINS"/>
    <property type="match status" value="1"/>
</dbReference>
<dbReference type="GO" id="GO:0005829">
    <property type="term" value="C:cytosol"/>
    <property type="evidence" value="ECO:0007669"/>
    <property type="project" value="TreeGrafter"/>
</dbReference>
<keyword evidence="5" id="KW-0106">Calcium</keyword>
<feature type="region of interest" description="Disordered" evidence="7">
    <location>
        <begin position="51"/>
        <end position="79"/>
    </location>
</feature>
<keyword evidence="4" id="KW-0862">Zinc</keyword>
<evidence type="ECO:0000256" key="3">
    <source>
        <dbReference type="ARBA" id="ARBA00022771"/>
    </source>
</evidence>
<keyword evidence="8" id="KW-1133">Transmembrane helix</keyword>
<feature type="domain" description="ZZ-type" evidence="9">
    <location>
        <begin position="277"/>
        <end position="329"/>
    </location>
</feature>
<feature type="compositionally biased region" description="Basic residues" evidence="7">
    <location>
        <begin position="1034"/>
        <end position="1044"/>
    </location>
</feature>
<dbReference type="PANTHER" id="PTHR23055:SF187">
    <property type="entry name" value="EF HAND DOMAIN PROTEIN (AFU_ORTHOLOGUE AFUA_6G07310)"/>
    <property type="match status" value="1"/>
</dbReference>
<gene>
    <name evidence="11" type="ORF">PRK78_005158</name>
</gene>
<dbReference type="PROSITE" id="PS00018">
    <property type="entry name" value="EF_HAND_1"/>
    <property type="match status" value="2"/>
</dbReference>
<dbReference type="CDD" id="cd00051">
    <property type="entry name" value="EFh"/>
    <property type="match status" value="1"/>
</dbReference>
<feature type="compositionally biased region" description="Low complexity" evidence="7">
    <location>
        <begin position="1055"/>
        <end position="1068"/>
    </location>
</feature>
<dbReference type="SUPFAM" id="SSF47473">
    <property type="entry name" value="EF-hand"/>
    <property type="match status" value="1"/>
</dbReference>
<evidence type="ECO:0000313" key="11">
    <source>
        <dbReference type="EMBL" id="WEW59679.1"/>
    </source>
</evidence>
<evidence type="ECO:0000259" key="9">
    <source>
        <dbReference type="PROSITE" id="PS50135"/>
    </source>
</evidence>
<feature type="region of interest" description="Disordered" evidence="7">
    <location>
        <begin position="1033"/>
        <end position="1086"/>
    </location>
</feature>
<feature type="domain" description="EF-hand" evidence="10">
    <location>
        <begin position="417"/>
        <end position="452"/>
    </location>
</feature>
<dbReference type="Pfam" id="PF13499">
    <property type="entry name" value="EF-hand_7"/>
    <property type="match status" value="1"/>
</dbReference>
<evidence type="ECO:0000259" key="10">
    <source>
        <dbReference type="PROSITE" id="PS50222"/>
    </source>
</evidence>
<evidence type="ECO:0000256" key="7">
    <source>
        <dbReference type="SAM" id="MobiDB-lite"/>
    </source>
</evidence>
<keyword evidence="3 6" id="KW-0863">Zinc-finger</keyword>
<dbReference type="SUPFAM" id="SSF57850">
    <property type="entry name" value="RING/U-box"/>
    <property type="match status" value="1"/>
</dbReference>
<evidence type="ECO:0000256" key="5">
    <source>
        <dbReference type="ARBA" id="ARBA00022837"/>
    </source>
</evidence>
<proteinExistence type="predicted"/>
<feature type="compositionally biased region" description="Low complexity" evidence="7">
    <location>
        <begin position="998"/>
        <end position="1012"/>
    </location>
</feature>
<reference evidence="11" key="1">
    <citation type="submission" date="2023-03" db="EMBL/GenBank/DDBJ databases">
        <title>Emydomyces testavorans Genome Sequence.</title>
        <authorList>
            <person name="Hoyer L."/>
        </authorList>
    </citation>
    <scope>NUCLEOTIDE SEQUENCE</scope>
    <source>
        <strain evidence="11">16-2883</strain>
    </source>
</reference>
<keyword evidence="8" id="KW-0812">Transmembrane</keyword>
<feature type="compositionally biased region" description="Pro residues" evidence="7">
    <location>
        <begin position="1072"/>
        <end position="1084"/>
    </location>
</feature>
<feature type="domain" description="EF-hand" evidence="10">
    <location>
        <begin position="453"/>
        <end position="488"/>
    </location>
</feature>
<evidence type="ECO:0000256" key="1">
    <source>
        <dbReference type="ARBA" id="ARBA00022723"/>
    </source>
</evidence>
<keyword evidence="12" id="KW-1185">Reference proteome</keyword>
<dbReference type="InterPro" id="IPR028846">
    <property type="entry name" value="Recoverin"/>
</dbReference>
<keyword evidence="1" id="KW-0479">Metal-binding</keyword>
<sequence>MAMPISSPSTRASLGRYRPVLYIATGLAAAYAILLIHRHLYPSNAVHTGLRRRNAVRRPPSRRRGGASSASRDPNDISTSVQAIQRLQELESEDTPYGTFRVEVENGRTYQCPLMPLDFPSNEVLQRELDVAQDQAEIMHRMMEDAFLENFFAFEYPPSHVISQSNGEHQYLLQQLLDWGFTEASVVQAINRFNQDPNFGADLRRRRRNGEATSLAISGNTVLETRRDLTETAGDNQSVFSWRDGSDDTAPSREGQNLLNLLYHIAEDQARRDGYIHRGVTCNSCGVMPIQGIRYRCANCIDYDLCETCEAMQGHIKTHLFYKVRIPAPFLGNPRQSQPVWYPGKPMMLPRNLSRPLAKRLMKETNFENTELDALWDQFRCLANVEWPNDPNKFNMAIDRKTFDRCFVPNTSLRPPPPSLIYDRMFSFYDTNGDNLIGFEEFLKGLASFNNKSTHERLKRIFRGYDIDRDGYVERKDFLRIFRAYYTLSREVTRDLVAGMEDDFLEGGTRDVILGSQPISSAFPGSIPSGDPSRIGEGKQANLHGDMEIADNQGILRDDGEDACDRHVIIGDAAVRNTYGRSRPQFLRPSLPRPLSFYGNDGGNEDHDRNDASSEFSGDFEEWLPAEEVQPQDIVNALGAYVPYEEVTDHVDRARIGTCVAERFHVEDQEQVEDVRRAGIEERWRRRRFYIDEEDGATAPLGYHDEDEDVLEDADAMESHAPSPRSRSSSKVRFQDDVTDNEYETRSNPSTSSRSIPVGERWGGFEIPEAERDVGKEILYQVTQEGLNELLDMIFKPKEDLLMEAYRTRAERKRWAKEIENFAMAHSRRSAVDGKKPVSGSPVEDISEQLGDIPPGEKSLPQLLDEAGYSIVPESEGHGPIESDAPDATPEPEDGHHQEYPSDYSSDPMLPQNRPNGPEIEPFPLAPENMPFELDEEEIESVHGRISPPPDPTLPQFRPDSDDLPEALQINDITTSNTLANRSITNNNTYYVPIYESPSTSTSASVSGSNPPRQARQHPNSTLPLRLRFQQPHLHPHPHHRRPPSSHTSQIVNPSSSTTSSSSSSSHSATRPIPPPSPPVPPSPKTLARWHRLNQVEKEAKERGGTGAKLNFEEFAMRMQGERGNRLGFVGSWIDMISF</sequence>
<evidence type="ECO:0000313" key="12">
    <source>
        <dbReference type="Proteomes" id="UP001219355"/>
    </source>
</evidence>
<keyword evidence="2" id="KW-0677">Repeat</keyword>
<dbReference type="GO" id="GO:0016020">
    <property type="term" value="C:membrane"/>
    <property type="evidence" value="ECO:0007669"/>
    <property type="project" value="TreeGrafter"/>
</dbReference>
<dbReference type="Gene3D" id="1.10.238.10">
    <property type="entry name" value="EF-hand"/>
    <property type="match status" value="1"/>
</dbReference>
<feature type="compositionally biased region" description="Polar residues" evidence="7">
    <location>
        <begin position="746"/>
        <end position="755"/>
    </location>
</feature>
<dbReference type="CDD" id="cd02340">
    <property type="entry name" value="ZZ_NBR1_like"/>
    <property type="match status" value="1"/>
</dbReference>
<evidence type="ECO:0000256" key="4">
    <source>
        <dbReference type="ARBA" id="ARBA00022833"/>
    </source>
</evidence>
<accession>A0AAF0DJ04</accession>
<dbReference type="InterPro" id="IPR018247">
    <property type="entry name" value="EF_Hand_1_Ca_BS"/>
</dbReference>